<protein>
    <recommendedName>
        <fullName evidence="1">diguanylate cyclase</fullName>
        <ecNumber evidence="1">2.7.7.65</ecNumber>
    </recommendedName>
</protein>
<dbReference type="EC" id="2.7.7.65" evidence="1"/>
<feature type="transmembrane region" description="Helical" evidence="3">
    <location>
        <begin position="133"/>
        <end position="159"/>
    </location>
</feature>
<dbReference type="PROSITE" id="PS50887">
    <property type="entry name" value="GGDEF"/>
    <property type="match status" value="1"/>
</dbReference>
<sequence>MRVVFVIYLSVTFVVTAAHFFADYARTQASILAELQELEKTVHESFETNLWQLSYPQLDALSKGLVGMPIVEGIDVIDPHEKTIVSLRGFVSDVKPFSLFYIETPLQRVLNGQIIPLGKIRLYSSSNVIFDRVLFGFSLVAVTVIVKLSILWALFLMAFRRFLAAPLEKLMSQVATVQLEHIGDKRIDLGVADQNELHQLQDRFNVMLDTLERDRKTMLQAEHERQELLEKEVASRTEELLDMNKKLAELSETDSLTGIRNRRSFFQQSQTLLDLAVRQQQPLCFLILDLDHFKLINDQYGHVVGDHVLCQFTKTVAAQLRKTDVLGRVGGEEFAVCLPDTELDGGHMLATKICQAVAKNHFECDGLVIDYTVSIGLVVRAREDKQISQLFQKADAKLYQAKENGRNCVEL</sequence>
<evidence type="ECO:0000259" key="4">
    <source>
        <dbReference type="PROSITE" id="PS50885"/>
    </source>
</evidence>
<dbReference type="InterPro" id="IPR003660">
    <property type="entry name" value="HAMP_dom"/>
</dbReference>
<accession>A0A1E5Q3W6</accession>
<keyword evidence="3" id="KW-1133">Transmembrane helix</keyword>
<name>A0A1E5Q3W6_9PROT</name>
<dbReference type="AlphaFoldDB" id="A0A1E5Q3W6"/>
<comment type="catalytic activity">
    <reaction evidence="2">
        <text>2 GTP = 3',3'-c-di-GMP + 2 diphosphate</text>
        <dbReference type="Rhea" id="RHEA:24898"/>
        <dbReference type="ChEBI" id="CHEBI:33019"/>
        <dbReference type="ChEBI" id="CHEBI:37565"/>
        <dbReference type="ChEBI" id="CHEBI:58805"/>
        <dbReference type="EC" id="2.7.7.65"/>
    </reaction>
</comment>
<dbReference type="STRING" id="28181.BEN30_16445"/>
<dbReference type="PANTHER" id="PTHR45138">
    <property type="entry name" value="REGULATORY COMPONENTS OF SENSORY TRANSDUCTION SYSTEM"/>
    <property type="match status" value="1"/>
</dbReference>
<organism evidence="6 7">
    <name type="scientific">Magnetovibrio blakemorei</name>
    <dbReference type="NCBI Taxonomy" id="28181"/>
    <lineage>
        <taxon>Bacteria</taxon>
        <taxon>Pseudomonadati</taxon>
        <taxon>Pseudomonadota</taxon>
        <taxon>Alphaproteobacteria</taxon>
        <taxon>Rhodospirillales</taxon>
        <taxon>Magnetovibrionaceae</taxon>
        <taxon>Magnetovibrio</taxon>
    </lineage>
</organism>
<comment type="caution">
    <text evidence="6">The sequence shown here is derived from an EMBL/GenBank/DDBJ whole genome shotgun (WGS) entry which is preliminary data.</text>
</comment>
<evidence type="ECO:0000313" key="6">
    <source>
        <dbReference type="EMBL" id="OEJ64398.1"/>
    </source>
</evidence>
<dbReference type="GO" id="GO:0052621">
    <property type="term" value="F:diguanylate cyclase activity"/>
    <property type="evidence" value="ECO:0007669"/>
    <property type="project" value="UniProtKB-EC"/>
</dbReference>
<dbReference type="Pfam" id="PF00990">
    <property type="entry name" value="GGDEF"/>
    <property type="match status" value="1"/>
</dbReference>
<evidence type="ECO:0000256" key="2">
    <source>
        <dbReference type="ARBA" id="ARBA00034247"/>
    </source>
</evidence>
<dbReference type="Gene3D" id="3.30.70.270">
    <property type="match status" value="1"/>
</dbReference>
<proteinExistence type="predicted"/>
<dbReference type="InterPro" id="IPR050469">
    <property type="entry name" value="Diguanylate_Cyclase"/>
</dbReference>
<dbReference type="InterPro" id="IPR029787">
    <property type="entry name" value="Nucleotide_cyclase"/>
</dbReference>
<dbReference type="FunFam" id="3.30.70.270:FF:000001">
    <property type="entry name" value="Diguanylate cyclase domain protein"/>
    <property type="match status" value="1"/>
</dbReference>
<dbReference type="GO" id="GO:0043709">
    <property type="term" value="P:cell adhesion involved in single-species biofilm formation"/>
    <property type="evidence" value="ECO:0007669"/>
    <property type="project" value="TreeGrafter"/>
</dbReference>
<dbReference type="SUPFAM" id="SSF55073">
    <property type="entry name" value="Nucleotide cyclase"/>
    <property type="match status" value="1"/>
</dbReference>
<feature type="domain" description="GGDEF" evidence="5">
    <location>
        <begin position="281"/>
        <end position="411"/>
    </location>
</feature>
<dbReference type="CDD" id="cd01949">
    <property type="entry name" value="GGDEF"/>
    <property type="match status" value="1"/>
</dbReference>
<keyword evidence="7" id="KW-1185">Reference proteome</keyword>
<evidence type="ECO:0000256" key="3">
    <source>
        <dbReference type="SAM" id="Phobius"/>
    </source>
</evidence>
<dbReference type="InterPro" id="IPR043128">
    <property type="entry name" value="Rev_trsase/Diguanyl_cyclase"/>
</dbReference>
<dbReference type="NCBIfam" id="TIGR00254">
    <property type="entry name" value="GGDEF"/>
    <property type="match status" value="1"/>
</dbReference>
<dbReference type="PANTHER" id="PTHR45138:SF9">
    <property type="entry name" value="DIGUANYLATE CYCLASE DGCM-RELATED"/>
    <property type="match status" value="1"/>
</dbReference>
<dbReference type="InterPro" id="IPR000160">
    <property type="entry name" value="GGDEF_dom"/>
</dbReference>
<dbReference type="PROSITE" id="PS50885">
    <property type="entry name" value="HAMP"/>
    <property type="match status" value="1"/>
</dbReference>
<feature type="domain" description="HAMP" evidence="4">
    <location>
        <begin position="161"/>
        <end position="216"/>
    </location>
</feature>
<reference evidence="7" key="1">
    <citation type="submission" date="2016-07" db="EMBL/GenBank/DDBJ databases">
        <authorList>
            <person name="Florea S."/>
            <person name="Webb J.S."/>
            <person name="Jaromczyk J."/>
            <person name="Schardl C.L."/>
        </authorList>
    </citation>
    <scope>NUCLEOTIDE SEQUENCE [LARGE SCALE GENOMIC DNA]</scope>
    <source>
        <strain evidence="7">MV-1</strain>
    </source>
</reference>
<dbReference type="EMBL" id="MCGG01000071">
    <property type="protein sequence ID" value="OEJ64398.1"/>
    <property type="molecule type" value="Genomic_DNA"/>
</dbReference>
<dbReference type="Proteomes" id="UP000095347">
    <property type="component" value="Unassembled WGS sequence"/>
</dbReference>
<dbReference type="GO" id="GO:0007165">
    <property type="term" value="P:signal transduction"/>
    <property type="evidence" value="ECO:0007669"/>
    <property type="project" value="InterPro"/>
</dbReference>
<keyword evidence="3" id="KW-0472">Membrane</keyword>
<keyword evidence="3" id="KW-0812">Transmembrane</keyword>
<evidence type="ECO:0000313" key="7">
    <source>
        <dbReference type="Proteomes" id="UP000095347"/>
    </source>
</evidence>
<dbReference type="GO" id="GO:0005886">
    <property type="term" value="C:plasma membrane"/>
    <property type="evidence" value="ECO:0007669"/>
    <property type="project" value="TreeGrafter"/>
</dbReference>
<evidence type="ECO:0000259" key="5">
    <source>
        <dbReference type="PROSITE" id="PS50887"/>
    </source>
</evidence>
<evidence type="ECO:0000256" key="1">
    <source>
        <dbReference type="ARBA" id="ARBA00012528"/>
    </source>
</evidence>
<dbReference type="SMART" id="SM00267">
    <property type="entry name" value="GGDEF"/>
    <property type="match status" value="1"/>
</dbReference>
<dbReference type="GO" id="GO:1902201">
    <property type="term" value="P:negative regulation of bacterial-type flagellum-dependent cell motility"/>
    <property type="evidence" value="ECO:0007669"/>
    <property type="project" value="TreeGrafter"/>
</dbReference>
<gene>
    <name evidence="6" type="ORF">BEN30_16445</name>
</gene>